<name>A0A7R9PPJ0_TIMGE</name>
<dbReference type="GO" id="GO:0010521">
    <property type="term" value="F:telomerase inhibitor activity"/>
    <property type="evidence" value="ECO:0007669"/>
    <property type="project" value="TreeGrafter"/>
</dbReference>
<organism evidence="2">
    <name type="scientific">Timema genevievae</name>
    <name type="common">Walking stick</name>
    <dbReference type="NCBI Taxonomy" id="629358"/>
    <lineage>
        <taxon>Eukaryota</taxon>
        <taxon>Metazoa</taxon>
        <taxon>Ecdysozoa</taxon>
        <taxon>Arthropoda</taxon>
        <taxon>Hexapoda</taxon>
        <taxon>Insecta</taxon>
        <taxon>Pterygota</taxon>
        <taxon>Neoptera</taxon>
        <taxon>Polyneoptera</taxon>
        <taxon>Phasmatodea</taxon>
        <taxon>Timematodea</taxon>
        <taxon>Timematoidea</taxon>
        <taxon>Timematidae</taxon>
        <taxon>Timema</taxon>
    </lineage>
</organism>
<dbReference type="SMART" id="SM00443">
    <property type="entry name" value="G_patch"/>
    <property type="match status" value="1"/>
</dbReference>
<dbReference type="GO" id="GO:0005730">
    <property type="term" value="C:nucleolus"/>
    <property type="evidence" value="ECO:0007669"/>
    <property type="project" value="TreeGrafter"/>
</dbReference>
<evidence type="ECO:0000259" key="1">
    <source>
        <dbReference type="PROSITE" id="PS50174"/>
    </source>
</evidence>
<reference evidence="2" key="1">
    <citation type="submission" date="2020-11" db="EMBL/GenBank/DDBJ databases">
        <authorList>
            <person name="Tran Van P."/>
        </authorList>
    </citation>
    <scope>NUCLEOTIDE SEQUENCE</scope>
</reference>
<dbReference type="PANTHER" id="PTHR23149:SF27">
    <property type="entry name" value="PIN2_TERF1-INTERACTING TELOMERASE INHIBITOR 1"/>
    <property type="match status" value="1"/>
</dbReference>
<sequence length="541" mass="61190">MSMLQEKRRKVKWSLNPRGTAWSKERSRVSVVYDTGYIGTKVITTEVRRRLPIGLVGVEEYLRVGIPTPSDFQDTGANSNWPYLMDTRTYRKNALLPVWTTHILTTLVDNNKFGQRLLEKMGWKEGCGLGAKLQGPVEHVKVTFKNDSKGIGFKEGSEEWTEHQSNFDSLLTQLNGGRSENKGVTSLEQVSRRSRARLHYKKFTRGKDLSRASAKDLLCILGPAKAEVVEEQAGEESNKMTNNQGVITIQGGSMEDYFNKKLANKRKDSNDHLKTDNSTETWEEYSKKRKLEEIDVCDSNGDRNKTLSDEIKHKRKSRENTLICLDTKADGANNVDSHHRRKKSVEAGDVKKGSAEADEVLQSDEIEILVKEEMLPRKVKKKKHHKKIVTFVDSEEKEDKAPNCNDTSETLISKSFKEEEIQQKENNIENILEKNIETVGRGISDTEQSTLISALIKSGPRHKILIPHLVRWRLSSCTSISELLNSFSSLRIAALSLGVSRVHGLSARLSYSSLFSTYWLTQPPSPPNNAKATHIHTTEKK</sequence>
<feature type="domain" description="G-patch" evidence="1">
    <location>
        <begin position="110"/>
        <end position="156"/>
    </location>
</feature>
<dbReference type="EMBL" id="OE842654">
    <property type="protein sequence ID" value="CAD7600970.1"/>
    <property type="molecule type" value="Genomic_DNA"/>
</dbReference>
<accession>A0A7R9PPJ0</accession>
<dbReference type="InterPro" id="IPR050656">
    <property type="entry name" value="PINX1"/>
</dbReference>
<dbReference type="AlphaFoldDB" id="A0A7R9PPJ0"/>
<dbReference type="InterPro" id="IPR000467">
    <property type="entry name" value="G_patch_dom"/>
</dbReference>
<dbReference type="Pfam" id="PF01585">
    <property type="entry name" value="G-patch"/>
    <property type="match status" value="1"/>
</dbReference>
<dbReference type="PANTHER" id="PTHR23149">
    <property type="entry name" value="G PATCH DOMAIN CONTAINING PROTEIN"/>
    <property type="match status" value="1"/>
</dbReference>
<evidence type="ECO:0000313" key="2">
    <source>
        <dbReference type="EMBL" id="CAD7600970.1"/>
    </source>
</evidence>
<dbReference type="GO" id="GO:0003676">
    <property type="term" value="F:nucleic acid binding"/>
    <property type="evidence" value="ECO:0007669"/>
    <property type="project" value="InterPro"/>
</dbReference>
<dbReference type="PROSITE" id="PS50174">
    <property type="entry name" value="G_PATCH"/>
    <property type="match status" value="1"/>
</dbReference>
<protein>
    <recommendedName>
        <fullName evidence="1">G-patch domain-containing protein</fullName>
    </recommendedName>
</protein>
<proteinExistence type="predicted"/>
<gene>
    <name evidence="2" type="ORF">TGEB3V08_LOCUS7781</name>
</gene>